<proteinExistence type="predicted"/>
<dbReference type="AlphaFoldDB" id="A0A8S1UKA2"/>
<accession>A0A8S1UKA2</accession>
<evidence type="ECO:0000313" key="2">
    <source>
        <dbReference type="Proteomes" id="UP000689195"/>
    </source>
</evidence>
<dbReference type="Proteomes" id="UP000689195">
    <property type="component" value="Unassembled WGS sequence"/>
</dbReference>
<comment type="caution">
    <text evidence="1">The sequence shown here is derived from an EMBL/GenBank/DDBJ whole genome shotgun (WGS) entry which is preliminary data.</text>
</comment>
<evidence type="ECO:0000313" key="1">
    <source>
        <dbReference type="EMBL" id="CAD8165528.1"/>
    </source>
</evidence>
<keyword evidence="2" id="KW-1185">Reference proteome</keyword>
<reference evidence="1" key="1">
    <citation type="submission" date="2021-01" db="EMBL/GenBank/DDBJ databases">
        <authorList>
            <consortium name="Genoscope - CEA"/>
            <person name="William W."/>
        </authorList>
    </citation>
    <scope>NUCLEOTIDE SEQUENCE</scope>
</reference>
<dbReference type="EMBL" id="CAJJDO010000042">
    <property type="protein sequence ID" value="CAD8165528.1"/>
    <property type="molecule type" value="Genomic_DNA"/>
</dbReference>
<sequence>MYAEKYIYKLPKMNLRTIQILVNLIKLIQLMSTRKLLLILLKLFFWPNLKLTQQIILKLFLLMKIPKSLLEKVQSKQSNILTYEYDWNKALKYGNLDKMIIALQFYVIKPQHFNTQIISENHCCFLINFNKGKSYLFRKNDRCQSKYLGFCFECRNIQKNVQLRLDNILLMGQLDSLDYKNQSY</sequence>
<gene>
    <name evidence="1" type="ORF">PPENT_87.1.T0420264</name>
</gene>
<name>A0A8S1UKA2_9CILI</name>
<protein>
    <submittedName>
        <fullName evidence="1">Uncharacterized protein</fullName>
    </submittedName>
</protein>
<organism evidence="1 2">
    <name type="scientific">Paramecium pentaurelia</name>
    <dbReference type="NCBI Taxonomy" id="43138"/>
    <lineage>
        <taxon>Eukaryota</taxon>
        <taxon>Sar</taxon>
        <taxon>Alveolata</taxon>
        <taxon>Ciliophora</taxon>
        <taxon>Intramacronucleata</taxon>
        <taxon>Oligohymenophorea</taxon>
        <taxon>Peniculida</taxon>
        <taxon>Parameciidae</taxon>
        <taxon>Paramecium</taxon>
    </lineage>
</organism>